<dbReference type="PANTHER" id="PTHR11412">
    <property type="entry name" value="MACROGLOBULIN / COMPLEMENT"/>
    <property type="match status" value="1"/>
</dbReference>
<dbReference type="EMBL" id="CAJRST010037777">
    <property type="protein sequence ID" value="CAG6007653.1"/>
    <property type="molecule type" value="Genomic_DNA"/>
</dbReference>
<dbReference type="GO" id="GO:0005615">
    <property type="term" value="C:extracellular space"/>
    <property type="evidence" value="ECO:0007669"/>
    <property type="project" value="InterPro"/>
</dbReference>
<protein>
    <submittedName>
        <fullName evidence="2">(Atlantic silverside) hypothetical protein</fullName>
    </submittedName>
</protein>
<comment type="caution">
    <text evidence="2">The sequence shown here is derived from an EMBL/GenBank/DDBJ whole genome shotgun (WGS) entry which is preliminary data.</text>
</comment>
<organism evidence="2 3">
    <name type="scientific">Menidia menidia</name>
    <name type="common">Atlantic silverside</name>
    <dbReference type="NCBI Taxonomy" id="238744"/>
    <lineage>
        <taxon>Eukaryota</taxon>
        <taxon>Metazoa</taxon>
        <taxon>Chordata</taxon>
        <taxon>Craniata</taxon>
        <taxon>Vertebrata</taxon>
        <taxon>Euteleostomi</taxon>
        <taxon>Actinopterygii</taxon>
        <taxon>Neopterygii</taxon>
        <taxon>Teleostei</taxon>
        <taxon>Neoteleostei</taxon>
        <taxon>Acanthomorphata</taxon>
        <taxon>Ovalentaria</taxon>
        <taxon>Atherinomorphae</taxon>
        <taxon>Atheriniformes</taxon>
        <taxon>Atherinopsidae</taxon>
        <taxon>Menidiinae</taxon>
        <taxon>Menidia</taxon>
    </lineage>
</organism>
<dbReference type="AlphaFoldDB" id="A0A8S4BSH6"/>
<keyword evidence="3" id="KW-1185">Reference proteome</keyword>
<dbReference type="Proteomes" id="UP000677803">
    <property type="component" value="Unassembled WGS sequence"/>
</dbReference>
<feature type="non-terminal residue" evidence="2">
    <location>
        <position position="516"/>
    </location>
</feature>
<evidence type="ECO:0000259" key="1">
    <source>
        <dbReference type="SMART" id="SM01361"/>
    </source>
</evidence>
<proteinExistence type="predicted"/>
<dbReference type="InterPro" id="IPR050473">
    <property type="entry name" value="A2M/Complement_sys"/>
</dbReference>
<dbReference type="InterPro" id="IPR008930">
    <property type="entry name" value="Terpenoid_cyclase/PrenylTrfase"/>
</dbReference>
<sequence>MAMVPDRIDKLLQDPTESGDKNIALMAANIHIIDYLKETKQLTAEMRQKVVKSLCSYYQKQLLYKTEDGAFSTFESGQPNTCLTAFVMATLHKARAYTYIDPKVIQNARKWLKCQQRDNGCFKVSGRFYNNGIRNPVVKRGLQCLKACDRDLSNTYATAMLAYTFTKAEDVDTSAHLLHYLDSVAKNEGPHLYWSQPGPKPSTSLSVGITSYVVLAKLCKSLSPDALYSVSKVIPWLIEQQEYHGGFGTPQDTVLALQALGRYSALVFSDKGSSTVKVTSPLDHLVFHVNPDNRLHQEAPLHVLKGKHHVRVDGSACVSVQVSKANRMMASIGPGYFCPQQKGLNLNISLNYIIPSYKRTFSHFSVDVDVKCRPNRHDKKKIILNLKSLYKGDGGCTNMAILDIEIPSGYIPCPRSLKNLRSGQQVEHIEHKDRHLYLYLSELCKDIAVYHVLELFQEHVVLHLKPSRVRLYDNQHPCKDTRTIKHGSTLIKLITEISNTNLKLFFLFFFLSGGQA</sequence>
<dbReference type="InterPro" id="IPR011626">
    <property type="entry name" value="Alpha-macroglobulin_TED"/>
</dbReference>
<evidence type="ECO:0000313" key="2">
    <source>
        <dbReference type="EMBL" id="CAG6007653.1"/>
    </source>
</evidence>
<dbReference type="Pfam" id="PF07677">
    <property type="entry name" value="A2M_recep"/>
    <property type="match status" value="1"/>
</dbReference>
<dbReference type="SUPFAM" id="SSF48239">
    <property type="entry name" value="Terpenoid cyclases/Protein prenyltransferases"/>
    <property type="match status" value="1"/>
</dbReference>
<evidence type="ECO:0000313" key="3">
    <source>
        <dbReference type="Proteomes" id="UP000677803"/>
    </source>
</evidence>
<dbReference type="Gene3D" id="2.60.40.690">
    <property type="entry name" value="Alpha-macroglobulin, receptor-binding domain"/>
    <property type="match status" value="1"/>
</dbReference>
<dbReference type="SMART" id="SM01361">
    <property type="entry name" value="A2M_recep"/>
    <property type="match status" value="1"/>
</dbReference>
<dbReference type="OrthoDB" id="9998011at2759"/>
<dbReference type="InterPro" id="IPR036595">
    <property type="entry name" value="A-macroglobulin_rcpt-bd_sf"/>
</dbReference>
<dbReference type="PANTHER" id="PTHR11412:SF150">
    <property type="entry name" value="ALPHA-2-MACROGLOBULIN-RELATED"/>
    <property type="match status" value="1"/>
</dbReference>
<gene>
    <name evidence="2" type="ORF">MMEN_LOCUS18787</name>
</gene>
<accession>A0A8S4BSH6</accession>
<dbReference type="Gene3D" id="1.50.10.20">
    <property type="match status" value="2"/>
</dbReference>
<feature type="domain" description="Alpha-macroglobulin receptor-binding" evidence="1">
    <location>
        <begin position="397"/>
        <end position="485"/>
    </location>
</feature>
<name>A0A8S4BSH6_9TELE</name>
<reference evidence="2" key="1">
    <citation type="submission" date="2021-05" db="EMBL/GenBank/DDBJ databases">
        <authorList>
            <person name="Tigano A."/>
        </authorList>
    </citation>
    <scope>NUCLEOTIDE SEQUENCE</scope>
</reference>
<dbReference type="SUPFAM" id="SSF49410">
    <property type="entry name" value="Alpha-macroglobulin receptor domain"/>
    <property type="match status" value="1"/>
</dbReference>
<dbReference type="InterPro" id="IPR009048">
    <property type="entry name" value="A-macroglobulin_rcpt-bd"/>
</dbReference>
<dbReference type="Pfam" id="PF07678">
    <property type="entry name" value="TED_complement"/>
    <property type="match status" value="2"/>
</dbReference>